<proteinExistence type="predicted"/>
<keyword evidence="2" id="KW-1185">Reference proteome</keyword>
<evidence type="ECO:0000313" key="2">
    <source>
        <dbReference type="Proteomes" id="UP000827872"/>
    </source>
</evidence>
<name>A0ACB8EL66_9SAUR</name>
<accession>A0ACB8EL66</accession>
<sequence>MRAGPGADPDRRQRWAALFEQLDANRDGRVDAHELRRGLARLGMHAASDAEQAAVKAVNMSVVFPRHG</sequence>
<comment type="caution">
    <text evidence="1">The sequence shown here is derived from an EMBL/GenBank/DDBJ whole genome shotgun (WGS) entry which is preliminary data.</text>
</comment>
<dbReference type="EMBL" id="CM037616">
    <property type="protein sequence ID" value="KAH7993436.1"/>
    <property type="molecule type" value="Genomic_DNA"/>
</dbReference>
<protein>
    <submittedName>
        <fullName evidence="1">Uncharacterized protein</fullName>
    </submittedName>
</protein>
<gene>
    <name evidence="1" type="ORF">K3G42_030996</name>
</gene>
<reference evidence="1" key="1">
    <citation type="submission" date="2021-08" db="EMBL/GenBank/DDBJ databases">
        <title>The first chromosome-level gecko genome reveals the dynamic sex chromosomes of Neotropical dwarf geckos (Sphaerodactylidae: Sphaerodactylus).</title>
        <authorList>
            <person name="Pinto B.J."/>
            <person name="Keating S.E."/>
            <person name="Gamble T."/>
        </authorList>
    </citation>
    <scope>NUCLEOTIDE SEQUENCE</scope>
    <source>
        <strain evidence="1">TG3544</strain>
    </source>
</reference>
<dbReference type="Proteomes" id="UP000827872">
    <property type="component" value="Linkage Group LG03"/>
</dbReference>
<organism evidence="1 2">
    <name type="scientific">Sphaerodactylus townsendi</name>
    <dbReference type="NCBI Taxonomy" id="933632"/>
    <lineage>
        <taxon>Eukaryota</taxon>
        <taxon>Metazoa</taxon>
        <taxon>Chordata</taxon>
        <taxon>Craniata</taxon>
        <taxon>Vertebrata</taxon>
        <taxon>Euteleostomi</taxon>
        <taxon>Lepidosauria</taxon>
        <taxon>Squamata</taxon>
        <taxon>Bifurcata</taxon>
        <taxon>Gekkota</taxon>
        <taxon>Sphaerodactylidae</taxon>
        <taxon>Sphaerodactylus</taxon>
    </lineage>
</organism>
<evidence type="ECO:0000313" key="1">
    <source>
        <dbReference type="EMBL" id="KAH7993436.1"/>
    </source>
</evidence>